<gene>
    <name evidence="3" type="ORF">NPX13_g8932</name>
</gene>
<proteinExistence type="inferred from homology"/>
<evidence type="ECO:0000259" key="2">
    <source>
        <dbReference type="PROSITE" id="PS51186"/>
    </source>
</evidence>
<keyword evidence="1" id="KW-0012">Acyltransferase</keyword>
<name>A0A9W8N7M2_9PEZI</name>
<dbReference type="Gene3D" id="3.40.630.30">
    <property type="match status" value="1"/>
</dbReference>
<evidence type="ECO:0000313" key="3">
    <source>
        <dbReference type="EMBL" id="KAJ3561475.1"/>
    </source>
</evidence>
<comment type="catalytic activity">
    <reaction evidence="1">
        <text>D-glucosamine 6-phosphate + acetyl-CoA = N-acetyl-D-glucosamine 6-phosphate + CoA + H(+)</text>
        <dbReference type="Rhea" id="RHEA:10292"/>
        <dbReference type="ChEBI" id="CHEBI:15378"/>
        <dbReference type="ChEBI" id="CHEBI:57287"/>
        <dbReference type="ChEBI" id="CHEBI:57288"/>
        <dbReference type="ChEBI" id="CHEBI:57513"/>
        <dbReference type="ChEBI" id="CHEBI:58725"/>
        <dbReference type="EC" id="2.3.1.4"/>
    </reaction>
</comment>
<dbReference type="AlphaFoldDB" id="A0A9W8N7M2"/>
<dbReference type="SUPFAM" id="SSF55729">
    <property type="entry name" value="Acyl-CoA N-acyltransferases (Nat)"/>
    <property type="match status" value="1"/>
</dbReference>
<comment type="pathway">
    <text evidence="1">Nucleotide-sugar biosynthesis; UDP-N-acetyl-alpha-D-glucosamine biosynthesis; N-acetyl-alpha-D-glucosamine 1-phosphate from alpha-D-glucosamine 6-phosphate (route I): step 1/2.</text>
</comment>
<comment type="caution">
    <text evidence="3">The sequence shown here is derived from an EMBL/GenBank/DDBJ whole genome shotgun (WGS) entry which is preliminary data.</text>
</comment>
<dbReference type="VEuPathDB" id="FungiDB:F4678DRAFT_469724"/>
<dbReference type="Proteomes" id="UP001148614">
    <property type="component" value="Unassembled WGS sequence"/>
</dbReference>
<evidence type="ECO:0000256" key="1">
    <source>
        <dbReference type="RuleBase" id="RU365086"/>
    </source>
</evidence>
<dbReference type="GO" id="GO:0006048">
    <property type="term" value="P:UDP-N-acetylglucosamine biosynthetic process"/>
    <property type="evidence" value="ECO:0007669"/>
    <property type="project" value="UniProtKB-UniRule"/>
</dbReference>
<protein>
    <recommendedName>
        <fullName evidence="1">Glucosamine 6-phosphate N-acetyltransferase</fullName>
        <ecNumber evidence="1">2.3.1.4</ecNumber>
    </recommendedName>
</protein>
<feature type="domain" description="N-acetyltransferase" evidence="2">
    <location>
        <begin position="27"/>
        <end position="185"/>
    </location>
</feature>
<dbReference type="PROSITE" id="PS51186">
    <property type="entry name" value="GNAT"/>
    <property type="match status" value="1"/>
</dbReference>
<dbReference type="PANTHER" id="PTHR13355:SF11">
    <property type="entry name" value="GLUCOSAMINE 6-PHOSPHATE N-ACETYLTRANSFERASE"/>
    <property type="match status" value="1"/>
</dbReference>
<dbReference type="InterPro" id="IPR039143">
    <property type="entry name" value="GNPNAT1-like"/>
</dbReference>
<keyword evidence="1" id="KW-0808">Transferase</keyword>
<evidence type="ECO:0000313" key="4">
    <source>
        <dbReference type="Proteomes" id="UP001148614"/>
    </source>
</evidence>
<dbReference type="PANTHER" id="PTHR13355">
    <property type="entry name" value="GLUCOSAMINE 6-PHOSPHATE N-ACETYLTRANSFERASE"/>
    <property type="match status" value="1"/>
</dbReference>
<accession>A0A9W8N7M2</accession>
<reference evidence="3" key="1">
    <citation type="submission" date="2022-07" db="EMBL/GenBank/DDBJ databases">
        <title>Genome Sequence of Xylaria arbuscula.</title>
        <authorList>
            <person name="Buettner E."/>
        </authorList>
    </citation>
    <scope>NUCLEOTIDE SEQUENCE</scope>
    <source>
        <strain evidence="3">VT107</strain>
    </source>
</reference>
<dbReference type="Pfam" id="PF00583">
    <property type="entry name" value="Acetyltransf_1"/>
    <property type="match status" value="1"/>
</dbReference>
<dbReference type="EC" id="2.3.1.4" evidence="1"/>
<comment type="similarity">
    <text evidence="1">Belongs to the acetyltransferase family. GNA1 subfamily.</text>
</comment>
<dbReference type="EMBL" id="JANPWZ010002063">
    <property type="protein sequence ID" value="KAJ3561475.1"/>
    <property type="molecule type" value="Genomic_DNA"/>
</dbReference>
<dbReference type="InterPro" id="IPR016181">
    <property type="entry name" value="Acyl_CoA_acyltransferase"/>
</dbReference>
<keyword evidence="4" id="KW-1185">Reference proteome</keyword>
<sequence length="187" mass="21011">MAVARSKNLFSPNLISSELQSVVPKGFILRPLRRSDYDKGFLETLSYLSEVGDLSRETFESIFDAMQQAGNMHFTIVLEDTATHRVVATGTVVIELKFIHGGSKAAHLEDLVVNKDYQKRGFGRLIHLARDHIVGEAGCYKGVLDCRNYNVKFHEKVGYTATGVYMKKRYDGAPIEDFLLQEPNPRG</sequence>
<dbReference type="InterPro" id="IPR000182">
    <property type="entry name" value="GNAT_dom"/>
</dbReference>
<organism evidence="3 4">
    <name type="scientific">Xylaria arbuscula</name>
    <dbReference type="NCBI Taxonomy" id="114810"/>
    <lineage>
        <taxon>Eukaryota</taxon>
        <taxon>Fungi</taxon>
        <taxon>Dikarya</taxon>
        <taxon>Ascomycota</taxon>
        <taxon>Pezizomycotina</taxon>
        <taxon>Sordariomycetes</taxon>
        <taxon>Xylariomycetidae</taxon>
        <taxon>Xylariales</taxon>
        <taxon>Xylariaceae</taxon>
        <taxon>Xylaria</taxon>
    </lineage>
</organism>
<dbReference type="GO" id="GO:0004343">
    <property type="term" value="F:glucosamine 6-phosphate N-acetyltransferase activity"/>
    <property type="evidence" value="ECO:0007669"/>
    <property type="project" value="UniProtKB-UniRule"/>
</dbReference>